<feature type="transmembrane region" description="Helical" evidence="6">
    <location>
        <begin position="242"/>
        <end position="264"/>
    </location>
</feature>
<feature type="transmembrane region" description="Helical" evidence="6">
    <location>
        <begin position="285"/>
        <end position="302"/>
    </location>
</feature>
<proteinExistence type="predicted"/>
<dbReference type="Gene3D" id="1.20.1510.10">
    <property type="entry name" value="Cation efflux protein transmembrane domain"/>
    <property type="match status" value="1"/>
</dbReference>
<feature type="domain" description="Cation efflux protein transmembrane" evidence="7">
    <location>
        <begin position="159"/>
        <end position="326"/>
    </location>
</feature>
<dbReference type="GO" id="GO:0005886">
    <property type="term" value="C:plasma membrane"/>
    <property type="evidence" value="ECO:0007669"/>
    <property type="project" value="TreeGrafter"/>
</dbReference>
<dbReference type="InterPro" id="IPR036163">
    <property type="entry name" value="HMA_dom_sf"/>
</dbReference>
<dbReference type="SUPFAM" id="SSF161111">
    <property type="entry name" value="Cation efflux protein transmembrane domain-like"/>
    <property type="match status" value="1"/>
</dbReference>
<dbReference type="EMBL" id="AP022836">
    <property type="protein sequence ID" value="BCB00837.1"/>
    <property type="molecule type" value="Genomic_DNA"/>
</dbReference>
<evidence type="ECO:0000256" key="6">
    <source>
        <dbReference type="SAM" id="Phobius"/>
    </source>
</evidence>
<evidence type="ECO:0000313" key="8">
    <source>
        <dbReference type="EMBL" id="BCB00837.1"/>
    </source>
</evidence>
<name>A0A6F8TIK7_ACIBA</name>
<dbReference type="PANTHER" id="PTHR11562:SF17">
    <property type="entry name" value="RE54080P-RELATED"/>
    <property type="match status" value="1"/>
</dbReference>
<dbReference type="InterPro" id="IPR058533">
    <property type="entry name" value="Cation_efflux_TM"/>
</dbReference>
<feature type="transmembrane region" description="Helical" evidence="6">
    <location>
        <begin position="308"/>
        <end position="326"/>
    </location>
</feature>
<evidence type="ECO:0000256" key="4">
    <source>
        <dbReference type="ARBA" id="ARBA00022989"/>
    </source>
</evidence>
<reference evidence="8" key="1">
    <citation type="submission" date="2020-03" db="EMBL/GenBank/DDBJ databases">
        <title>Complete genome sequence of Acinetobacter baumannii ATCC19606T, which is a model strain for tolerization of antimicrobial agents.</title>
        <authorList>
            <person name="Tsubouchi T."/>
            <person name="Suzuki M."/>
            <person name="Niki M."/>
            <person name="Oinuma K."/>
            <person name="Niki M."/>
            <person name="Shibayama K."/>
            <person name="Kakeya H."/>
            <person name="Kaneko Y."/>
        </authorList>
    </citation>
    <scope>NUCLEOTIDE SEQUENCE</scope>
    <source>
        <strain evidence="8">ATCC19606</strain>
    </source>
</reference>
<dbReference type="InterPro" id="IPR050681">
    <property type="entry name" value="CDF/SLC30A"/>
</dbReference>
<dbReference type="SUPFAM" id="SSF55008">
    <property type="entry name" value="HMA, heavy metal-associated domain"/>
    <property type="match status" value="1"/>
</dbReference>
<keyword evidence="3" id="KW-0864">Zinc transport</keyword>
<dbReference type="Pfam" id="PF01545">
    <property type="entry name" value="Cation_efflux"/>
    <property type="match status" value="1"/>
</dbReference>
<keyword evidence="3" id="KW-0406">Ion transport</keyword>
<keyword evidence="2 6" id="KW-0812">Transmembrane</keyword>
<dbReference type="GO" id="GO:0046872">
    <property type="term" value="F:metal ion binding"/>
    <property type="evidence" value="ECO:0007669"/>
    <property type="project" value="InterPro"/>
</dbReference>
<gene>
    <name evidence="8" type="primary">zitB</name>
    <name evidence="8" type="ORF">ATCC19606_31720</name>
</gene>
<evidence type="ECO:0000256" key="2">
    <source>
        <dbReference type="ARBA" id="ARBA00022692"/>
    </source>
</evidence>
<organism evidence="8">
    <name type="scientific">Acinetobacter baumannii</name>
    <dbReference type="NCBI Taxonomy" id="470"/>
    <lineage>
        <taxon>Bacteria</taxon>
        <taxon>Pseudomonadati</taxon>
        <taxon>Pseudomonadota</taxon>
        <taxon>Gammaproteobacteria</taxon>
        <taxon>Moraxellales</taxon>
        <taxon>Moraxellaceae</taxon>
        <taxon>Acinetobacter</taxon>
        <taxon>Acinetobacter calcoaceticus/baumannii complex</taxon>
    </lineage>
</organism>
<evidence type="ECO:0000259" key="7">
    <source>
        <dbReference type="Pfam" id="PF01545"/>
    </source>
</evidence>
<dbReference type="InterPro" id="IPR027469">
    <property type="entry name" value="Cation_efflux_TMD_sf"/>
</dbReference>
<evidence type="ECO:0000256" key="5">
    <source>
        <dbReference type="ARBA" id="ARBA00023136"/>
    </source>
</evidence>
<sequence>MPLVYTDGIVFCVSYGAKMALEKQENQINVNKSCSSCGCSNVAAQDFSVASEPRVNKTQWVSYYHIPRMDCAAEEQMVRMALASYAEHIQELYFDLPARHLAVYHSTQDEKITQCLQRLGLGAELQQTQPHYEPVEKPKKVRSSSSTNAAQKQVLQWLLLINGVMFVIELMAGIIASSTGLIADSLDMFADAAIYGIALFVVGKNLDAQLKAAHLSGWFQFGLAIIVLIDVLRRFIYGSEPVSILMILIGGLALAANISCLYLMSDHKESGAHMKASYIFSANDVIVNLGVIIAGILVAITGSRYPDLIIGLIIVLFVLNSARKILQLKMNNIF</sequence>
<dbReference type="PANTHER" id="PTHR11562">
    <property type="entry name" value="CATION EFFLUX PROTEIN/ ZINC TRANSPORTER"/>
    <property type="match status" value="1"/>
</dbReference>
<comment type="subcellular location">
    <subcellularLocation>
        <location evidence="1">Membrane</location>
        <topology evidence="1">Multi-pass membrane protein</topology>
    </subcellularLocation>
</comment>
<keyword evidence="3" id="KW-0813">Transport</keyword>
<dbReference type="GO" id="GO:0005385">
    <property type="term" value="F:zinc ion transmembrane transporter activity"/>
    <property type="evidence" value="ECO:0007669"/>
    <property type="project" value="TreeGrafter"/>
</dbReference>
<evidence type="ECO:0000256" key="3">
    <source>
        <dbReference type="ARBA" id="ARBA00022906"/>
    </source>
</evidence>
<feature type="transmembrane region" description="Helical" evidence="6">
    <location>
        <begin position="188"/>
        <end position="206"/>
    </location>
</feature>
<evidence type="ECO:0000256" key="1">
    <source>
        <dbReference type="ARBA" id="ARBA00004141"/>
    </source>
</evidence>
<accession>A0A6F8TIK7</accession>
<keyword evidence="5 6" id="KW-0472">Membrane</keyword>
<keyword evidence="4 6" id="KW-1133">Transmembrane helix</keyword>
<feature type="transmembrane region" description="Helical" evidence="6">
    <location>
        <begin position="154"/>
        <end position="176"/>
    </location>
</feature>
<keyword evidence="3" id="KW-0862">Zinc</keyword>
<protein>
    <submittedName>
        <fullName evidence="8">Cation transporter</fullName>
    </submittedName>
</protein>
<feature type="transmembrane region" description="Helical" evidence="6">
    <location>
        <begin position="218"/>
        <end position="236"/>
    </location>
</feature>
<dbReference type="AlphaFoldDB" id="A0A6F8TIK7"/>